<dbReference type="SUPFAM" id="SSF53850">
    <property type="entry name" value="Periplasmic binding protein-like II"/>
    <property type="match status" value="1"/>
</dbReference>
<feature type="chain" id="PRO_5039005925" evidence="6">
    <location>
        <begin position="19"/>
        <end position="553"/>
    </location>
</feature>
<reference evidence="8" key="1">
    <citation type="submission" date="2020-10" db="EMBL/GenBank/DDBJ databases">
        <authorList>
            <person name="Gilroy R."/>
        </authorList>
    </citation>
    <scope>NUCLEOTIDE SEQUENCE</scope>
    <source>
        <strain evidence="8">CHK191-8634</strain>
    </source>
</reference>
<dbReference type="InterPro" id="IPR030678">
    <property type="entry name" value="Peptide/Ni-bd"/>
</dbReference>
<organism evidence="8 9">
    <name type="scientific">Candidatus Ventrousia excrementavium</name>
    <dbReference type="NCBI Taxonomy" id="2840961"/>
    <lineage>
        <taxon>Bacteria</taxon>
        <taxon>Bacillati</taxon>
        <taxon>Bacillota</taxon>
        <taxon>Clostridia</taxon>
        <taxon>Eubacteriales</taxon>
        <taxon>Clostridiaceae</taxon>
        <taxon>Clostridiaceae incertae sedis</taxon>
        <taxon>Candidatus Ventrousia</taxon>
    </lineage>
</organism>
<dbReference type="CDD" id="cd00995">
    <property type="entry name" value="PBP2_NikA_DppA_OppA_like"/>
    <property type="match status" value="1"/>
</dbReference>
<dbReference type="InterPro" id="IPR039424">
    <property type="entry name" value="SBP_5"/>
</dbReference>
<dbReference type="AlphaFoldDB" id="A0A9D1IVK0"/>
<evidence type="ECO:0000313" key="9">
    <source>
        <dbReference type="Proteomes" id="UP000824073"/>
    </source>
</evidence>
<evidence type="ECO:0000256" key="6">
    <source>
        <dbReference type="SAM" id="SignalP"/>
    </source>
</evidence>
<dbReference type="Gene3D" id="3.10.105.10">
    <property type="entry name" value="Dipeptide-binding Protein, Domain 3"/>
    <property type="match status" value="1"/>
</dbReference>
<dbReference type="PANTHER" id="PTHR30290:SF10">
    <property type="entry name" value="PERIPLASMIC OLIGOPEPTIDE-BINDING PROTEIN-RELATED"/>
    <property type="match status" value="1"/>
</dbReference>
<dbReference type="GO" id="GO:0042597">
    <property type="term" value="C:periplasmic space"/>
    <property type="evidence" value="ECO:0007669"/>
    <property type="project" value="UniProtKB-ARBA"/>
</dbReference>
<gene>
    <name evidence="8" type="ORF">IAB67_00740</name>
</gene>
<accession>A0A9D1IVK0</accession>
<evidence type="ECO:0000256" key="2">
    <source>
        <dbReference type="ARBA" id="ARBA00005695"/>
    </source>
</evidence>
<dbReference type="GO" id="GO:1904680">
    <property type="term" value="F:peptide transmembrane transporter activity"/>
    <property type="evidence" value="ECO:0007669"/>
    <property type="project" value="TreeGrafter"/>
</dbReference>
<dbReference type="GO" id="GO:0015833">
    <property type="term" value="P:peptide transport"/>
    <property type="evidence" value="ECO:0007669"/>
    <property type="project" value="TreeGrafter"/>
</dbReference>
<feature type="compositionally biased region" description="Acidic residues" evidence="5">
    <location>
        <begin position="39"/>
        <end position="48"/>
    </location>
</feature>
<feature type="domain" description="Solute-binding protein family 5" evidence="7">
    <location>
        <begin position="98"/>
        <end position="470"/>
    </location>
</feature>
<dbReference type="PROSITE" id="PS51257">
    <property type="entry name" value="PROKAR_LIPOPROTEIN"/>
    <property type="match status" value="1"/>
</dbReference>
<comment type="caution">
    <text evidence="8">The sequence shown here is derived from an EMBL/GenBank/DDBJ whole genome shotgun (WGS) entry which is preliminary data.</text>
</comment>
<evidence type="ECO:0000256" key="5">
    <source>
        <dbReference type="SAM" id="MobiDB-lite"/>
    </source>
</evidence>
<proteinExistence type="inferred from homology"/>
<dbReference type="Gene3D" id="3.40.190.10">
    <property type="entry name" value="Periplasmic binding protein-like II"/>
    <property type="match status" value="1"/>
</dbReference>
<protein>
    <submittedName>
        <fullName evidence="8">ABC transporter substrate-binding protein</fullName>
    </submittedName>
</protein>
<dbReference type="GO" id="GO:0030313">
    <property type="term" value="C:cell envelope"/>
    <property type="evidence" value="ECO:0007669"/>
    <property type="project" value="UniProtKB-SubCell"/>
</dbReference>
<sequence length="553" mass="61749">MKRLLALLLALCMLFALAACGGGGETTSPDDTSQNPDDPPGDTPDDSDAAPVDNVVRMGRDMASVGNLNSLLTTYNSIFEVSDCVFDQLIRKNPYTLELEPNLIVDFPEISNDGTLFTFELKQGVKFHDGTELTAKDVQYTFSRFFDPDSGNLNGWMANMIKGSQDMIDSGTNGQIDTLESVVVIDDYHFSIELEYGYTAFLAVLAVAPLNIVPMDACEAAGDRWGIDTLIGTGPFKLESFNPNNEIVLVRNDDYHGEVVQLDGVEILNMDANTALIEWEAGTIDVCSVSTSLVDGYLDNPDYADNVQFTEYIGIHCLNFNQDLEPFDDQRVRLAVGLATDIQSLCDGYFQGHIKPAKSLIPKGVLGYDDSLPELEYDPERAKELLADAGYPDGITITATMTEGSDWDKIYQVLQEQYKLANITLEIEKVDSAGWLDKRSTGNVQFYMMNWYADFVDPDNFLYSLYHSSVATFFSNGMNDPEWDAKLDAGRLITDLDEKQEYYADLEYWLSREHVAEWPLYAPAGYTLVSDRVHEVFCKSDFLMSFTEGYIEE</sequence>
<keyword evidence="3" id="KW-0813">Transport</keyword>
<comment type="similarity">
    <text evidence="2">Belongs to the bacterial solute-binding protein 5 family.</text>
</comment>
<dbReference type="GO" id="GO:0043190">
    <property type="term" value="C:ATP-binding cassette (ABC) transporter complex"/>
    <property type="evidence" value="ECO:0007669"/>
    <property type="project" value="InterPro"/>
</dbReference>
<dbReference type="Pfam" id="PF00496">
    <property type="entry name" value="SBP_bac_5"/>
    <property type="match status" value="1"/>
</dbReference>
<dbReference type="EMBL" id="DVMR01000010">
    <property type="protein sequence ID" value="HIU42809.1"/>
    <property type="molecule type" value="Genomic_DNA"/>
</dbReference>
<dbReference type="Gene3D" id="3.90.76.10">
    <property type="entry name" value="Dipeptide-binding Protein, Domain 1"/>
    <property type="match status" value="1"/>
</dbReference>
<evidence type="ECO:0000256" key="3">
    <source>
        <dbReference type="ARBA" id="ARBA00022448"/>
    </source>
</evidence>
<evidence type="ECO:0000313" key="8">
    <source>
        <dbReference type="EMBL" id="HIU42809.1"/>
    </source>
</evidence>
<dbReference type="PIRSF" id="PIRSF002741">
    <property type="entry name" value="MppA"/>
    <property type="match status" value="1"/>
</dbReference>
<feature type="region of interest" description="Disordered" evidence="5">
    <location>
        <begin position="25"/>
        <end position="50"/>
    </location>
</feature>
<name>A0A9D1IVK0_9CLOT</name>
<dbReference type="PANTHER" id="PTHR30290">
    <property type="entry name" value="PERIPLASMIC BINDING COMPONENT OF ABC TRANSPORTER"/>
    <property type="match status" value="1"/>
</dbReference>
<feature type="signal peptide" evidence="6">
    <location>
        <begin position="1"/>
        <end position="18"/>
    </location>
</feature>
<reference evidence="8" key="2">
    <citation type="journal article" date="2021" name="PeerJ">
        <title>Extensive microbial diversity within the chicken gut microbiome revealed by metagenomics and culture.</title>
        <authorList>
            <person name="Gilroy R."/>
            <person name="Ravi A."/>
            <person name="Getino M."/>
            <person name="Pursley I."/>
            <person name="Horton D.L."/>
            <person name="Alikhan N.F."/>
            <person name="Baker D."/>
            <person name="Gharbi K."/>
            <person name="Hall N."/>
            <person name="Watson M."/>
            <person name="Adriaenssens E.M."/>
            <person name="Foster-Nyarko E."/>
            <person name="Jarju S."/>
            <person name="Secka A."/>
            <person name="Antonio M."/>
            <person name="Oren A."/>
            <person name="Chaudhuri R.R."/>
            <person name="La Ragione R."/>
            <person name="Hildebrand F."/>
            <person name="Pallen M.J."/>
        </authorList>
    </citation>
    <scope>NUCLEOTIDE SEQUENCE</scope>
    <source>
        <strain evidence="8">CHK191-8634</strain>
    </source>
</reference>
<dbReference type="Proteomes" id="UP000824073">
    <property type="component" value="Unassembled WGS sequence"/>
</dbReference>
<keyword evidence="4 6" id="KW-0732">Signal</keyword>
<evidence type="ECO:0000256" key="4">
    <source>
        <dbReference type="ARBA" id="ARBA00022729"/>
    </source>
</evidence>
<feature type="compositionally biased region" description="Polar residues" evidence="5">
    <location>
        <begin position="26"/>
        <end position="35"/>
    </location>
</feature>
<dbReference type="InterPro" id="IPR000914">
    <property type="entry name" value="SBP_5_dom"/>
</dbReference>
<evidence type="ECO:0000256" key="1">
    <source>
        <dbReference type="ARBA" id="ARBA00004196"/>
    </source>
</evidence>
<comment type="subcellular location">
    <subcellularLocation>
        <location evidence="1">Cell envelope</location>
    </subcellularLocation>
</comment>
<evidence type="ECO:0000259" key="7">
    <source>
        <dbReference type="Pfam" id="PF00496"/>
    </source>
</evidence>